<reference evidence="2" key="1">
    <citation type="submission" date="2014-09" db="EMBL/GenBank/DDBJ databases">
        <authorList>
            <person name="Magalhaes I.L.F."/>
            <person name="Oliveira U."/>
            <person name="Santos F.R."/>
            <person name="Vidigal T.H.D.A."/>
            <person name="Brescovit A.D."/>
            <person name="Santos A.J."/>
        </authorList>
    </citation>
    <scope>NUCLEOTIDE SEQUENCE</scope>
    <source>
        <tissue evidence="2">Shoot tissue taken approximately 20 cm above the soil surface</tissue>
    </source>
</reference>
<dbReference type="EMBL" id="GBRH01181380">
    <property type="protein sequence ID" value="JAE16516.1"/>
    <property type="molecule type" value="Transcribed_RNA"/>
</dbReference>
<feature type="transmembrane region" description="Helical" evidence="1">
    <location>
        <begin position="36"/>
        <end position="55"/>
    </location>
</feature>
<evidence type="ECO:0000256" key="1">
    <source>
        <dbReference type="SAM" id="Phobius"/>
    </source>
</evidence>
<organism evidence="2">
    <name type="scientific">Arundo donax</name>
    <name type="common">Giant reed</name>
    <name type="synonym">Donax arundinaceus</name>
    <dbReference type="NCBI Taxonomy" id="35708"/>
    <lineage>
        <taxon>Eukaryota</taxon>
        <taxon>Viridiplantae</taxon>
        <taxon>Streptophyta</taxon>
        <taxon>Embryophyta</taxon>
        <taxon>Tracheophyta</taxon>
        <taxon>Spermatophyta</taxon>
        <taxon>Magnoliopsida</taxon>
        <taxon>Liliopsida</taxon>
        <taxon>Poales</taxon>
        <taxon>Poaceae</taxon>
        <taxon>PACMAD clade</taxon>
        <taxon>Arundinoideae</taxon>
        <taxon>Arundineae</taxon>
        <taxon>Arundo</taxon>
    </lineage>
</organism>
<accession>A0A0A9G1U8</accession>
<keyword evidence="1" id="KW-0472">Membrane</keyword>
<keyword evidence="1" id="KW-0812">Transmembrane</keyword>
<reference evidence="2" key="2">
    <citation type="journal article" date="2015" name="Data Brief">
        <title>Shoot transcriptome of the giant reed, Arundo donax.</title>
        <authorList>
            <person name="Barrero R.A."/>
            <person name="Guerrero F.D."/>
            <person name="Moolhuijzen P."/>
            <person name="Goolsby J.A."/>
            <person name="Tidwell J."/>
            <person name="Bellgard S.E."/>
            <person name="Bellgard M.I."/>
        </authorList>
    </citation>
    <scope>NUCLEOTIDE SEQUENCE</scope>
    <source>
        <tissue evidence="2">Shoot tissue taken approximately 20 cm above the soil surface</tissue>
    </source>
</reference>
<protein>
    <submittedName>
        <fullName evidence="2">Uncharacterized protein</fullName>
    </submittedName>
</protein>
<name>A0A0A9G1U8_ARUDO</name>
<dbReference type="AlphaFoldDB" id="A0A0A9G1U8"/>
<keyword evidence="1" id="KW-1133">Transmembrane helix</keyword>
<evidence type="ECO:0000313" key="2">
    <source>
        <dbReference type="EMBL" id="JAE16516.1"/>
    </source>
</evidence>
<proteinExistence type="predicted"/>
<sequence length="56" mass="6501">MQYGMPLNELICSIVQSGSTYDYCHVILFSAAPLTFFYIKFMFLLCIGPPFYVCFR</sequence>